<dbReference type="Pfam" id="PF01649">
    <property type="entry name" value="Ribosomal_S20p"/>
    <property type="match status" value="1"/>
</dbReference>
<evidence type="ECO:0000256" key="6">
    <source>
        <dbReference type="ARBA" id="ARBA00035136"/>
    </source>
</evidence>
<comment type="similarity">
    <text evidence="1 7">Belongs to the bacterial ribosomal protein bS20 family.</text>
</comment>
<keyword evidence="3 7" id="KW-0694">RNA-binding</keyword>
<gene>
    <name evidence="7" type="primary">rpsT</name>
    <name evidence="8" type="ORF">QFZ26_003458</name>
</gene>
<evidence type="ECO:0000256" key="4">
    <source>
        <dbReference type="ARBA" id="ARBA00022980"/>
    </source>
</evidence>
<keyword evidence="4 7" id="KW-0689">Ribosomal protein</keyword>
<dbReference type="Gene3D" id="1.20.58.110">
    <property type="entry name" value="Ribosomal protein S20"/>
    <property type="match status" value="1"/>
</dbReference>
<evidence type="ECO:0000256" key="1">
    <source>
        <dbReference type="ARBA" id="ARBA00007634"/>
    </source>
</evidence>
<keyword evidence="9" id="KW-1185">Reference proteome</keyword>
<evidence type="ECO:0000313" key="9">
    <source>
        <dbReference type="Proteomes" id="UP001239083"/>
    </source>
</evidence>
<organism evidence="8 9">
    <name type="scientific">Agromyces ramosus</name>
    <dbReference type="NCBI Taxonomy" id="33879"/>
    <lineage>
        <taxon>Bacteria</taxon>
        <taxon>Bacillati</taxon>
        <taxon>Actinomycetota</taxon>
        <taxon>Actinomycetes</taxon>
        <taxon>Micrococcales</taxon>
        <taxon>Microbacteriaceae</taxon>
        <taxon>Agromyces</taxon>
    </lineage>
</organism>
<dbReference type="SUPFAM" id="SSF46992">
    <property type="entry name" value="Ribosomal protein S20"/>
    <property type="match status" value="1"/>
</dbReference>
<name>A0ABU0RCX2_9MICO</name>
<keyword evidence="2 7" id="KW-0699">rRNA-binding</keyword>
<proteinExistence type="inferred from homology"/>
<evidence type="ECO:0000256" key="2">
    <source>
        <dbReference type="ARBA" id="ARBA00022730"/>
    </source>
</evidence>
<keyword evidence="5 7" id="KW-0687">Ribonucleoprotein</keyword>
<accession>A0ABU0RCX2</accession>
<dbReference type="EMBL" id="JAUSYY010000001">
    <property type="protein sequence ID" value="MDQ0895903.1"/>
    <property type="molecule type" value="Genomic_DNA"/>
</dbReference>
<dbReference type="HAMAP" id="MF_00500">
    <property type="entry name" value="Ribosomal_bS20"/>
    <property type="match status" value="1"/>
</dbReference>
<evidence type="ECO:0000313" key="8">
    <source>
        <dbReference type="EMBL" id="MDQ0895903.1"/>
    </source>
</evidence>
<dbReference type="GO" id="GO:0005840">
    <property type="term" value="C:ribosome"/>
    <property type="evidence" value="ECO:0007669"/>
    <property type="project" value="UniProtKB-KW"/>
</dbReference>
<dbReference type="InterPro" id="IPR036510">
    <property type="entry name" value="Ribosomal_bS20_sf"/>
</dbReference>
<dbReference type="InterPro" id="IPR002583">
    <property type="entry name" value="Ribosomal_bS20"/>
</dbReference>
<comment type="function">
    <text evidence="7">Binds directly to 16S ribosomal RNA.</text>
</comment>
<dbReference type="NCBIfam" id="TIGR00029">
    <property type="entry name" value="S20"/>
    <property type="match status" value="1"/>
</dbReference>
<protein>
    <recommendedName>
        <fullName evidence="6 7">Small ribosomal subunit protein bS20</fullName>
    </recommendedName>
</protein>
<evidence type="ECO:0000256" key="7">
    <source>
        <dbReference type="HAMAP-Rule" id="MF_00500"/>
    </source>
</evidence>
<evidence type="ECO:0000256" key="5">
    <source>
        <dbReference type="ARBA" id="ARBA00023274"/>
    </source>
</evidence>
<dbReference type="PANTHER" id="PTHR33398:SF1">
    <property type="entry name" value="SMALL RIBOSOMAL SUBUNIT PROTEIN BS20C"/>
    <property type="match status" value="1"/>
</dbReference>
<reference evidence="8 9" key="1">
    <citation type="submission" date="2023-07" db="EMBL/GenBank/DDBJ databases">
        <title>Comparative genomics of wheat-associated soil bacteria to identify genetic determinants of phenazine resistance.</title>
        <authorList>
            <person name="Mouncey N."/>
        </authorList>
    </citation>
    <scope>NUCLEOTIDE SEQUENCE [LARGE SCALE GENOMIC DNA]</scope>
    <source>
        <strain evidence="8 9">V3I3</strain>
    </source>
</reference>
<evidence type="ECO:0000256" key="3">
    <source>
        <dbReference type="ARBA" id="ARBA00022884"/>
    </source>
</evidence>
<sequence>MSGTRIRRKTNHVANIKSQIKRIRTNLKAQERNKAVKSEVKRAVRATREAIASGDKETATTALRAATRKLDKAASKGVIHKNQAANRKSAIAKQVAAL</sequence>
<dbReference type="Proteomes" id="UP001239083">
    <property type="component" value="Unassembled WGS sequence"/>
</dbReference>
<comment type="caution">
    <text evidence="8">The sequence shown here is derived from an EMBL/GenBank/DDBJ whole genome shotgun (WGS) entry which is preliminary data.</text>
</comment>
<dbReference type="PANTHER" id="PTHR33398">
    <property type="entry name" value="30S RIBOSOMAL PROTEIN S20"/>
    <property type="match status" value="1"/>
</dbReference>